<keyword evidence="6" id="KW-0547">Nucleotide-binding</keyword>
<protein>
    <recommendedName>
        <fullName evidence="6">Decapping nuclease</fullName>
        <ecNumber evidence="6">3.6.1.-</ecNumber>
    </recommendedName>
</protein>
<comment type="caution">
    <text evidence="8">The sequence shown here is derived from an EMBL/GenBank/DDBJ whole genome shotgun (WGS) entry which is preliminary data.</text>
</comment>
<evidence type="ECO:0000259" key="7">
    <source>
        <dbReference type="Pfam" id="PF08652"/>
    </source>
</evidence>
<keyword evidence="6" id="KW-0479">Metal-binding</keyword>
<evidence type="ECO:0000256" key="4">
    <source>
        <dbReference type="ARBA" id="ARBA00044692"/>
    </source>
</evidence>
<dbReference type="GO" id="GO:0046872">
    <property type="term" value="F:metal ion binding"/>
    <property type="evidence" value="ECO:0007669"/>
    <property type="project" value="UniProtKB-KW"/>
</dbReference>
<dbReference type="GO" id="GO:0005634">
    <property type="term" value="C:nucleus"/>
    <property type="evidence" value="ECO:0007669"/>
    <property type="project" value="UniProtKB-SubCell"/>
</dbReference>
<dbReference type="EC" id="3.6.1.-" evidence="6"/>
<comment type="function">
    <text evidence="6">Decapping enzyme for NAD-capped RNAs: specifically hydrolyzes the nicotinamide adenine dinucleotide (NAD) cap from a subset of RNAs by removing the entire NAD moiety from the 5'-end of an NAD-capped RNA.</text>
</comment>
<accession>A0AAD7C7A6</accession>
<evidence type="ECO:0000256" key="5">
    <source>
        <dbReference type="ARBA" id="ARBA00048124"/>
    </source>
</evidence>
<reference evidence="8" key="1">
    <citation type="submission" date="2023-03" db="EMBL/GenBank/DDBJ databases">
        <title>Massive genome expansion in bonnet fungi (Mycena s.s.) driven by repeated elements and novel gene families across ecological guilds.</title>
        <authorList>
            <consortium name="Lawrence Berkeley National Laboratory"/>
            <person name="Harder C.B."/>
            <person name="Miyauchi S."/>
            <person name="Viragh M."/>
            <person name="Kuo A."/>
            <person name="Thoen E."/>
            <person name="Andreopoulos B."/>
            <person name="Lu D."/>
            <person name="Skrede I."/>
            <person name="Drula E."/>
            <person name="Henrissat B."/>
            <person name="Morin E."/>
            <person name="Kohler A."/>
            <person name="Barry K."/>
            <person name="LaButti K."/>
            <person name="Morin E."/>
            <person name="Salamov A."/>
            <person name="Lipzen A."/>
            <person name="Mereny Z."/>
            <person name="Hegedus B."/>
            <person name="Baldrian P."/>
            <person name="Stursova M."/>
            <person name="Weitz H."/>
            <person name="Taylor A."/>
            <person name="Grigoriev I.V."/>
            <person name="Nagy L.G."/>
            <person name="Martin F."/>
            <person name="Kauserud H."/>
        </authorList>
    </citation>
    <scope>NUCLEOTIDE SEQUENCE</scope>
    <source>
        <strain evidence="8">9284</strain>
    </source>
</reference>
<dbReference type="Pfam" id="PF08652">
    <property type="entry name" value="RAI1"/>
    <property type="match status" value="1"/>
</dbReference>
<dbReference type="GO" id="GO:0000166">
    <property type="term" value="F:nucleotide binding"/>
    <property type="evidence" value="ECO:0007669"/>
    <property type="project" value="UniProtKB-KW"/>
</dbReference>
<gene>
    <name evidence="8" type="ORF">FB45DRAFT_999935</name>
</gene>
<keyword evidence="9" id="KW-1185">Reference proteome</keyword>
<evidence type="ECO:0000256" key="1">
    <source>
        <dbReference type="ARBA" id="ARBA00001968"/>
    </source>
</evidence>
<dbReference type="AlphaFoldDB" id="A0AAD7C7A6"/>
<dbReference type="GO" id="GO:0005829">
    <property type="term" value="C:cytosol"/>
    <property type="evidence" value="ECO:0007669"/>
    <property type="project" value="TreeGrafter"/>
</dbReference>
<dbReference type="Proteomes" id="UP001221142">
    <property type="component" value="Unassembled WGS sequence"/>
</dbReference>
<dbReference type="GO" id="GO:0003723">
    <property type="term" value="F:RNA binding"/>
    <property type="evidence" value="ECO:0007669"/>
    <property type="project" value="UniProtKB-KW"/>
</dbReference>
<proteinExistence type="inferred from homology"/>
<keyword evidence="6" id="KW-0378">Hydrolase</keyword>
<keyword evidence="6" id="KW-0694">RNA-binding</keyword>
<dbReference type="GO" id="GO:0034353">
    <property type="term" value="F:mRNA 5'-diphosphatase activity"/>
    <property type="evidence" value="ECO:0007669"/>
    <property type="project" value="TreeGrafter"/>
</dbReference>
<comment type="catalytic activity">
    <reaction evidence="5">
        <text>a 5'-end NAD(+)-phospho-ribonucleoside in mRNA + H2O = a 5'-end phospho-ribonucleoside in mRNA + NAD(+) + H(+)</text>
        <dbReference type="Rhea" id="RHEA:60880"/>
        <dbReference type="Rhea" id="RHEA-COMP:15692"/>
        <dbReference type="Rhea" id="RHEA-COMP:15698"/>
        <dbReference type="ChEBI" id="CHEBI:15377"/>
        <dbReference type="ChEBI" id="CHEBI:15378"/>
        <dbReference type="ChEBI" id="CHEBI:57540"/>
        <dbReference type="ChEBI" id="CHEBI:138282"/>
        <dbReference type="ChEBI" id="CHEBI:144029"/>
    </reaction>
    <physiologicalReaction direction="left-to-right" evidence="5">
        <dbReference type="Rhea" id="RHEA:60881"/>
    </physiologicalReaction>
</comment>
<sequence length="352" mass="39170">MSTSAHAPARLIDFSDPPQCLLPALLGSPTQAACFSMCNGQLRVDSTAALRYFVHPPANADVKSGYNKLTHKQRSTVVTGLEDILAMCVKSKNSESLLDVQVIARRGVVKKMMIGEKMQLNVSFHNGILYIEEQGPRKRYIDLESYRGYRFETWCSSATPQGPSGGTVNLQTQFSTAVVRKIGSLKVLLVGEVDCVEPAYFQNPGPEHYVELKMRTFKPDRARRGPEEKWAIQTLLLGGSKLFVGHANKEDGVLQDVEMLSVPAVPSAAHQWKIDWGARVLHSLIEYCGKAQQDDGTLKVWRVELGKWYADIRELGSAEERALNHARRGGASGSRNGILPLYFIEELRRKRS</sequence>
<keyword evidence="6" id="KW-0539">Nucleus</keyword>
<dbReference type="InterPro" id="IPR039039">
    <property type="entry name" value="RAI1-like_fam"/>
</dbReference>
<dbReference type="GO" id="GO:0004518">
    <property type="term" value="F:nuclease activity"/>
    <property type="evidence" value="ECO:0007669"/>
    <property type="project" value="UniProtKB-KW"/>
</dbReference>
<evidence type="ECO:0000313" key="9">
    <source>
        <dbReference type="Proteomes" id="UP001221142"/>
    </source>
</evidence>
<dbReference type="PANTHER" id="PTHR12395:SF9">
    <property type="entry name" value="DECAPPING AND EXORIBONUCLEASE PROTEIN"/>
    <property type="match status" value="1"/>
</dbReference>
<comment type="catalytic activity">
    <reaction evidence="3">
        <text>a 5'-end (N(7)-methyl 5'-triphosphoguanosine)-ribonucleoside-ribonucleotide in mRNA + H2O = a (N(7)-methyl 5'-triphosphoguanosine)-nucleoside + a 5'-end phospho-ribonucleoside in mRNA + H(+)</text>
        <dbReference type="Rhea" id="RHEA:66928"/>
        <dbReference type="Rhea" id="RHEA-COMP:15692"/>
        <dbReference type="Rhea" id="RHEA-COMP:17313"/>
        <dbReference type="ChEBI" id="CHEBI:15377"/>
        <dbReference type="ChEBI" id="CHEBI:15378"/>
        <dbReference type="ChEBI" id="CHEBI:138282"/>
        <dbReference type="ChEBI" id="CHEBI:172876"/>
        <dbReference type="ChEBI" id="CHEBI:172877"/>
    </reaction>
    <physiologicalReaction direction="left-to-right" evidence="3">
        <dbReference type="Rhea" id="RHEA:66929"/>
    </physiologicalReaction>
</comment>
<evidence type="ECO:0000256" key="3">
    <source>
        <dbReference type="ARBA" id="ARBA00044676"/>
    </source>
</evidence>
<organism evidence="8 9">
    <name type="scientific">Roridomyces roridus</name>
    <dbReference type="NCBI Taxonomy" id="1738132"/>
    <lineage>
        <taxon>Eukaryota</taxon>
        <taxon>Fungi</taxon>
        <taxon>Dikarya</taxon>
        <taxon>Basidiomycota</taxon>
        <taxon>Agaricomycotina</taxon>
        <taxon>Agaricomycetes</taxon>
        <taxon>Agaricomycetidae</taxon>
        <taxon>Agaricales</taxon>
        <taxon>Marasmiineae</taxon>
        <taxon>Mycenaceae</taxon>
        <taxon>Roridomyces</taxon>
    </lineage>
</organism>
<comment type="cofactor">
    <cofactor evidence="1 6">
        <name>a divalent metal cation</name>
        <dbReference type="ChEBI" id="CHEBI:60240"/>
    </cofactor>
</comment>
<dbReference type="GO" id="GO:0000956">
    <property type="term" value="P:nuclear-transcribed mRNA catabolic process"/>
    <property type="evidence" value="ECO:0007669"/>
    <property type="project" value="TreeGrafter"/>
</dbReference>
<evidence type="ECO:0000256" key="6">
    <source>
        <dbReference type="RuleBase" id="RU367113"/>
    </source>
</evidence>
<feature type="domain" description="RAI1-like" evidence="7">
    <location>
        <begin position="28"/>
        <end position="306"/>
    </location>
</feature>
<dbReference type="PANTHER" id="PTHR12395">
    <property type="entry name" value="DOM-3 RELATED"/>
    <property type="match status" value="1"/>
</dbReference>
<comment type="similarity">
    <text evidence="2 6">Belongs to the DXO/Dom3Z family.</text>
</comment>
<dbReference type="EMBL" id="JARKIF010000004">
    <property type="protein sequence ID" value="KAJ7641124.1"/>
    <property type="molecule type" value="Genomic_DNA"/>
</dbReference>
<keyword evidence="6" id="KW-0540">Nuclease</keyword>
<evidence type="ECO:0000313" key="8">
    <source>
        <dbReference type="EMBL" id="KAJ7641124.1"/>
    </source>
</evidence>
<name>A0AAD7C7A6_9AGAR</name>
<comment type="subcellular location">
    <subcellularLocation>
        <location evidence="6">Nucleus</location>
    </subcellularLocation>
</comment>
<evidence type="ECO:0000256" key="2">
    <source>
        <dbReference type="ARBA" id="ARBA00006562"/>
    </source>
</evidence>
<dbReference type="InterPro" id="IPR013961">
    <property type="entry name" value="RAI1"/>
</dbReference>
<dbReference type="GO" id="GO:0110155">
    <property type="term" value="P:NAD-cap decapping"/>
    <property type="evidence" value="ECO:0007669"/>
    <property type="project" value="TreeGrafter"/>
</dbReference>
<comment type="catalytic activity">
    <reaction evidence="4">
        <text>a 5'-end triphospho-ribonucleoside in mRNA + H2O = a 5'-end phospho-ribonucleoside in mRNA + diphosphate + H(+)</text>
        <dbReference type="Rhea" id="RHEA:78683"/>
        <dbReference type="Rhea" id="RHEA-COMP:15692"/>
        <dbReference type="Rhea" id="RHEA-COMP:17164"/>
        <dbReference type="ChEBI" id="CHEBI:15377"/>
        <dbReference type="ChEBI" id="CHEBI:15378"/>
        <dbReference type="ChEBI" id="CHEBI:33019"/>
        <dbReference type="ChEBI" id="CHEBI:138282"/>
        <dbReference type="ChEBI" id="CHEBI:167618"/>
    </reaction>
    <physiologicalReaction direction="left-to-right" evidence="4">
        <dbReference type="Rhea" id="RHEA:78684"/>
    </physiologicalReaction>
</comment>